<reference evidence="9" key="2">
    <citation type="submission" date="2023-05" db="EMBL/GenBank/DDBJ databases">
        <authorList>
            <consortium name="Lawrence Berkeley National Laboratory"/>
            <person name="Steindorff A."/>
            <person name="Hensen N."/>
            <person name="Bonometti L."/>
            <person name="Westerberg I."/>
            <person name="Brannstrom I.O."/>
            <person name="Guillou S."/>
            <person name="Cros-Aarteil S."/>
            <person name="Calhoun S."/>
            <person name="Haridas S."/>
            <person name="Kuo A."/>
            <person name="Mondo S."/>
            <person name="Pangilinan J."/>
            <person name="Riley R."/>
            <person name="Labutti K."/>
            <person name="Andreopoulos B."/>
            <person name="Lipzen A."/>
            <person name="Chen C."/>
            <person name="Yanf M."/>
            <person name="Daum C."/>
            <person name="Ng V."/>
            <person name="Clum A."/>
            <person name="Ohm R."/>
            <person name="Martin F."/>
            <person name="Silar P."/>
            <person name="Natvig D."/>
            <person name="Lalanne C."/>
            <person name="Gautier V."/>
            <person name="Ament-Velasquez S.L."/>
            <person name="Kruys A."/>
            <person name="Hutchinson M.I."/>
            <person name="Powell A.J."/>
            <person name="Barry K."/>
            <person name="Miller A.N."/>
            <person name="Grigoriev I.V."/>
            <person name="Debuchy R."/>
            <person name="Gladieux P."/>
            <person name="Thoren M.H."/>
            <person name="Johannesson H."/>
        </authorList>
    </citation>
    <scope>NUCLEOTIDE SEQUENCE</scope>
    <source>
        <strain evidence="9">CBS 538.74</strain>
    </source>
</reference>
<dbReference type="EMBL" id="MU856947">
    <property type="protein sequence ID" value="KAK4153226.1"/>
    <property type="molecule type" value="Genomic_DNA"/>
</dbReference>
<dbReference type="SUPFAM" id="SSF54447">
    <property type="entry name" value="ssDNA-binding transcriptional regulator domain"/>
    <property type="match status" value="1"/>
</dbReference>
<dbReference type="GO" id="GO:0003677">
    <property type="term" value="F:DNA binding"/>
    <property type="evidence" value="ECO:0007669"/>
    <property type="project" value="UniProtKB-KW"/>
</dbReference>
<accession>A0AAN6VN17</accession>
<feature type="compositionally biased region" description="Acidic residues" evidence="7">
    <location>
        <begin position="147"/>
        <end position="157"/>
    </location>
</feature>
<proteinExistence type="inferred from homology"/>
<dbReference type="InterPro" id="IPR003173">
    <property type="entry name" value="PC4_C"/>
</dbReference>
<keyword evidence="5" id="KW-0804">Transcription</keyword>
<evidence type="ECO:0000256" key="6">
    <source>
        <dbReference type="ARBA" id="ARBA00023242"/>
    </source>
</evidence>
<keyword evidence="6" id="KW-0539">Nucleus</keyword>
<dbReference type="GO" id="GO:0005634">
    <property type="term" value="C:nucleus"/>
    <property type="evidence" value="ECO:0007669"/>
    <property type="project" value="UniProtKB-SubCell"/>
</dbReference>
<dbReference type="Gene3D" id="2.30.31.10">
    <property type="entry name" value="Transcriptional Coactivator Pc4, Chain A"/>
    <property type="match status" value="1"/>
</dbReference>
<comment type="caution">
    <text evidence="9">The sequence shown here is derived from an EMBL/GenBank/DDBJ whole genome shotgun (WGS) entry which is preliminary data.</text>
</comment>
<feature type="compositionally biased region" description="Basic residues" evidence="7">
    <location>
        <begin position="1"/>
        <end position="10"/>
    </location>
</feature>
<evidence type="ECO:0000256" key="1">
    <source>
        <dbReference type="ARBA" id="ARBA00004123"/>
    </source>
</evidence>
<evidence type="ECO:0000259" key="8">
    <source>
        <dbReference type="Pfam" id="PF02229"/>
    </source>
</evidence>
<feature type="compositionally biased region" description="Basic and acidic residues" evidence="7">
    <location>
        <begin position="11"/>
        <end position="21"/>
    </location>
</feature>
<evidence type="ECO:0000256" key="2">
    <source>
        <dbReference type="ARBA" id="ARBA00009001"/>
    </source>
</evidence>
<dbReference type="AlphaFoldDB" id="A0AAN6VN17"/>
<feature type="region of interest" description="Disordered" evidence="7">
    <location>
        <begin position="125"/>
        <end position="157"/>
    </location>
</feature>
<keyword evidence="3" id="KW-0805">Transcription regulation</keyword>
<sequence length="157" mass="17581">MPPYNNKKRRMEPESDGEKQVVKKAKGDKKPKKDLAKDTDAEEHPHWEIGNNRRIGSSQFKGNTLVNIREYYTAPDGELRPGKKGISLSLDQYRALLKIIPELNQELRSQGHDVGDAPAVEMSGALVKTERPAKSKKKPTKANIDATSDEEEESDAE</sequence>
<keyword evidence="4" id="KW-0238">DNA-binding</keyword>
<gene>
    <name evidence="9" type="ORF">C8A00DRAFT_15538</name>
</gene>
<evidence type="ECO:0000256" key="7">
    <source>
        <dbReference type="SAM" id="MobiDB-lite"/>
    </source>
</evidence>
<evidence type="ECO:0000313" key="10">
    <source>
        <dbReference type="Proteomes" id="UP001302745"/>
    </source>
</evidence>
<dbReference type="PANTHER" id="PTHR13215">
    <property type="entry name" value="RNA POLYMERASE II TRANSCRIPTIONAL COACTIVATOR"/>
    <property type="match status" value="1"/>
</dbReference>
<feature type="compositionally biased region" description="Basic and acidic residues" evidence="7">
    <location>
        <begin position="31"/>
        <end position="47"/>
    </location>
</feature>
<dbReference type="InterPro" id="IPR045125">
    <property type="entry name" value="Sub1/Tcp4-like"/>
</dbReference>
<evidence type="ECO:0000256" key="4">
    <source>
        <dbReference type="ARBA" id="ARBA00023125"/>
    </source>
</evidence>
<comment type="subcellular location">
    <subcellularLocation>
        <location evidence="1">Nucleus</location>
    </subcellularLocation>
</comment>
<evidence type="ECO:0000256" key="5">
    <source>
        <dbReference type="ARBA" id="ARBA00023163"/>
    </source>
</evidence>
<reference evidence="9" key="1">
    <citation type="journal article" date="2023" name="Mol. Phylogenet. Evol.">
        <title>Genome-scale phylogeny and comparative genomics of the fungal order Sordariales.</title>
        <authorList>
            <person name="Hensen N."/>
            <person name="Bonometti L."/>
            <person name="Westerberg I."/>
            <person name="Brannstrom I.O."/>
            <person name="Guillou S."/>
            <person name="Cros-Aarteil S."/>
            <person name="Calhoun S."/>
            <person name="Haridas S."/>
            <person name="Kuo A."/>
            <person name="Mondo S."/>
            <person name="Pangilinan J."/>
            <person name="Riley R."/>
            <person name="LaButti K."/>
            <person name="Andreopoulos B."/>
            <person name="Lipzen A."/>
            <person name="Chen C."/>
            <person name="Yan M."/>
            <person name="Daum C."/>
            <person name="Ng V."/>
            <person name="Clum A."/>
            <person name="Steindorff A."/>
            <person name="Ohm R.A."/>
            <person name="Martin F."/>
            <person name="Silar P."/>
            <person name="Natvig D.O."/>
            <person name="Lalanne C."/>
            <person name="Gautier V."/>
            <person name="Ament-Velasquez S.L."/>
            <person name="Kruys A."/>
            <person name="Hutchinson M.I."/>
            <person name="Powell A.J."/>
            <person name="Barry K."/>
            <person name="Miller A.N."/>
            <person name="Grigoriev I.V."/>
            <person name="Debuchy R."/>
            <person name="Gladieux P."/>
            <person name="Hiltunen Thoren M."/>
            <person name="Johannesson H."/>
        </authorList>
    </citation>
    <scope>NUCLEOTIDE SEQUENCE</scope>
    <source>
        <strain evidence="9">CBS 538.74</strain>
    </source>
</reference>
<dbReference type="InterPro" id="IPR009044">
    <property type="entry name" value="ssDNA-bd_transcriptional_reg"/>
</dbReference>
<dbReference type="GO" id="GO:0003713">
    <property type="term" value="F:transcription coactivator activity"/>
    <property type="evidence" value="ECO:0007669"/>
    <property type="project" value="InterPro"/>
</dbReference>
<feature type="region of interest" description="Disordered" evidence="7">
    <location>
        <begin position="1"/>
        <end position="58"/>
    </location>
</feature>
<protein>
    <submittedName>
        <fullName evidence="9">Transcriptional Coactivator p15-domain-containing protein</fullName>
    </submittedName>
</protein>
<comment type="similarity">
    <text evidence="2">Belongs to the transcriptional coactivator PC4 family.</text>
</comment>
<evidence type="ECO:0000256" key="3">
    <source>
        <dbReference type="ARBA" id="ARBA00023015"/>
    </source>
</evidence>
<keyword evidence="10" id="KW-1185">Reference proteome</keyword>
<dbReference type="Proteomes" id="UP001302745">
    <property type="component" value="Unassembled WGS sequence"/>
</dbReference>
<evidence type="ECO:0000313" key="9">
    <source>
        <dbReference type="EMBL" id="KAK4153226.1"/>
    </source>
</evidence>
<organism evidence="9 10">
    <name type="scientific">Chaetomidium leptoderma</name>
    <dbReference type="NCBI Taxonomy" id="669021"/>
    <lineage>
        <taxon>Eukaryota</taxon>
        <taxon>Fungi</taxon>
        <taxon>Dikarya</taxon>
        <taxon>Ascomycota</taxon>
        <taxon>Pezizomycotina</taxon>
        <taxon>Sordariomycetes</taxon>
        <taxon>Sordariomycetidae</taxon>
        <taxon>Sordariales</taxon>
        <taxon>Chaetomiaceae</taxon>
        <taxon>Chaetomidium</taxon>
    </lineage>
</organism>
<dbReference type="GO" id="GO:0060261">
    <property type="term" value="P:positive regulation of transcription initiation by RNA polymerase II"/>
    <property type="evidence" value="ECO:0007669"/>
    <property type="project" value="InterPro"/>
</dbReference>
<feature type="domain" description="Transcriptional coactivator p15 (PC4) C-terminal" evidence="8">
    <location>
        <begin position="47"/>
        <end position="99"/>
    </location>
</feature>
<dbReference type="Pfam" id="PF02229">
    <property type="entry name" value="PC4"/>
    <property type="match status" value="1"/>
</dbReference>
<name>A0AAN6VN17_9PEZI</name>